<name>A0A1C4U1M8_9ACTN</name>
<evidence type="ECO:0000313" key="1">
    <source>
        <dbReference type="EMBL" id="SCE65576.1"/>
    </source>
</evidence>
<reference evidence="2" key="1">
    <citation type="submission" date="2016-06" db="EMBL/GenBank/DDBJ databases">
        <authorList>
            <person name="Varghese N."/>
            <person name="Submissions Spin"/>
        </authorList>
    </citation>
    <scope>NUCLEOTIDE SEQUENCE [LARGE SCALE GENOMIC DNA]</scope>
    <source>
        <strain evidence="2">DSM 44875</strain>
    </source>
</reference>
<dbReference type="OrthoDB" id="3392009at2"/>
<keyword evidence="2" id="KW-1185">Reference proteome</keyword>
<sequence length="167" mass="17847">MRRWTAVLTLLVLLAGCGGGEQVDPQAPAPVWQNAAPTTPAGLTPTEAKNRYLAIVAPYNTALEELEDAVNAGKPWRTARTLAADVARTNAAHAVELRETVWPAEVRAPMGALLKENDVALRHWRRAGEAADADALMREIRAAAAHSGAREAGRVRTALGLPAYREG</sequence>
<evidence type="ECO:0000313" key="2">
    <source>
        <dbReference type="Proteomes" id="UP000198243"/>
    </source>
</evidence>
<dbReference type="AlphaFoldDB" id="A0A1C4U1M8"/>
<dbReference type="EMBL" id="LT607412">
    <property type="protein sequence ID" value="SCE65576.1"/>
    <property type="molecule type" value="Genomic_DNA"/>
</dbReference>
<gene>
    <name evidence="1" type="ORF">GA0070607_0013</name>
</gene>
<dbReference type="Proteomes" id="UP000198243">
    <property type="component" value="Chromosome I"/>
</dbReference>
<protein>
    <submittedName>
        <fullName evidence="1">Uncharacterized protein</fullName>
    </submittedName>
</protein>
<dbReference type="PROSITE" id="PS51257">
    <property type="entry name" value="PROKAR_LIPOPROTEIN"/>
    <property type="match status" value="1"/>
</dbReference>
<dbReference type="RefSeq" id="WP_089016324.1">
    <property type="nucleotide sequence ID" value="NZ_LT607412.1"/>
</dbReference>
<organism evidence="1 2">
    <name type="scientific">Micromonospora coriariae</name>
    <dbReference type="NCBI Taxonomy" id="285665"/>
    <lineage>
        <taxon>Bacteria</taxon>
        <taxon>Bacillati</taxon>
        <taxon>Actinomycetota</taxon>
        <taxon>Actinomycetes</taxon>
        <taxon>Micromonosporales</taxon>
        <taxon>Micromonosporaceae</taxon>
        <taxon>Micromonospora</taxon>
    </lineage>
</organism>
<proteinExistence type="predicted"/>
<accession>A0A1C4U1M8</accession>